<dbReference type="InterPro" id="IPR009057">
    <property type="entry name" value="Homeodomain-like_sf"/>
</dbReference>
<evidence type="ECO:0000256" key="3">
    <source>
        <dbReference type="ARBA" id="ARBA00023163"/>
    </source>
</evidence>
<sequence>MSPRPYNLGRRQDQIAHSRRQILDAARALLGDTSGYAAFTVEAVARRADVARATVYYQFHSKTGLLEAVCDDLADLGGLQRLSAAFSAPEPADAIGHFVTAFGHFWAADRPAMRRLRALAALDPDVHQVVAQRDQRRRDGLAVLTDRLRPDLQPSRRNRTINVLATLTSFETFDSLAGPDRPLTAATTDIIVLAIAAIAAIAAIPVAPSRPDESNTRAPAARSKNHSITPTRTAARNNRRNDPSRRS</sequence>
<keyword evidence="9" id="KW-1185">Reference proteome</keyword>
<dbReference type="InterPro" id="IPR001647">
    <property type="entry name" value="HTH_TetR"/>
</dbReference>
<keyword evidence="6" id="KW-1133">Transmembrane helix</keyword>
<keyword evidence="6" id="KW-0472">Membrane</keyword>
<keyword evidence="2 4" id="KW-0238">DNA-binding</keyword>
<dbReference type="Gene3D" id="1.10.10.60">
    <property type="entry name" value="Homeodomain-like"/>
    <property type="match status" value="1"/>
</dbReference>
<dbReference type="PROSITE" id="PS50977">
    <property type="entry name" value="HTH_TETR_2"/>
    <property type="match status" value="1"/>
</dbReference>
<evidence type="ECO:0000313" key="9">
    <source>
        <dbReference type="Proteomes" id="UP000437736"/>
    </source>
</evidence>
<organism evidence="8 9">
    <name type="scientific">Acidiferrimicrobium australe</name>
    <dbReference type="NCBI Taxonomy" id="2664430"/>
    <lineage>
        <taxon>Bacteria</taxon>
        <taxon>Bacillati</taxon>
        <taxon>Actinomycetota</taxon>
        <taxon>Acidimicrobiia</taxon>
        <taxon>Acidimicrobiales</taxon>
        <taxon>Acidimicrobiaceae</taxon>
        <taxon>Acidiferrimicrobium</taxon>
    </lineage>
</organism>
<dbReference type="SUPFAM" id="SSF46689">
    <property type="entry name" value="Homeodomain-like"/>
    <property type="match status" value="1"/>
</dbReference>
<evidence type="ECO:0000256" key="5">
    <source>
        <dbReference type="SAM" id="MobiDB-lite"/>
    </source>
</evidence>
<dbReference type="PANTHER" id="PTHR30055:SF234">
    <property type="entry name" value="HTH-TYPE TRANSCRIPTIONAL REGULATOR BETI"/>
    <property type="match status" value="1"/>
</dbReference>
<dbReference type="PANTHER" id="PTHR30055">
    <property type="entry name" value="HTH-TYPE TRANSCRIPTIONAL REGULATOR RUTR"/>
    <property type="match status" value="1"/>
</dbReference>
<dbReference type="EMBL" id="WJHE01000185">
    <property type="protein sequence ID" value="MST31955.1"/>
    <property type="molecule type" value="Genomic_DNA"/>
</dbReference>
<evidence type="ECO:0000256" key="6">
    <source>
        <dbReference type="SAM" id="Phobius"/>
    </source>
</evidence>
<gene>
    <name evidence="8" type="ORF">GHK86_04340</name>
</gene>
<name>A0ABW9QR05_9ACTN</name>
<keyword evidence="6" id="KW-0812">Transmembrane</keyword>
<feature type="domain" description="HTH tetR-type" evidence="7">
    <location>
        <begin position="16"/>
        <end position="77"/>
    </location>
</feature>
<evidence type="ECO:0000256" key="2">
    <source>
        <dbReference type="ARBA" id="ARBA00023125"/>
    </source>
</evidence>
<feature type="region of interest" description="Disordered" evidence="5">
    <location>
        <begin position="208"/>
        <end position="247"/>
    </location>
</feature>
<dbReference type="Gene3D" id="1.10.357.10">
    <property type="entry name" value="Tetracycline Repressor, domain 2"/>
    <property type="match status" value="1"/>
</dbReference>
<evidence type="ECO:0000313" key="8">
    <source>
        <dbReference type="EMBL" id="MST31955.1"/>
    </source>
</evidence>
<dbReference type="Proteomes" id="UP000437736">
    <property type="component" value="Unassembled WGS sequence"/>
</dbReference>
<keyword evidence="3" id="KW-0804">Transcription</keyword>
<reference evidence="8 9" key="1">
    <citation type="submission" date="2019-11" db="EMBL/GenBank/DDBJ databases">
        <title>Acidiferrimicrobium australis gen. nov., sp. nov., an acidophilic and obligately heterotrophic, member of the Actinobacteria that catalyses dissimilatory oxido- reduction of iron isolated from metal-rich acidic water in Chile.</title>
        <authorList>
            <person name="Gonzalez D."/>
            <person name="Huber K."/>
            <person name="Hedrich S."/>
            <person name="Rojas-Villalobos C."/>
            <person name="Quatrini R."/>
            <person name="Dinamarca M.A."/>
            <person name="Schwarz A."/>
            <person name="Canales C."/>
            <person name="Nancucheo I."/>
        </authorList>
    </citation>
    <scope>NUCLEOTIDE SEQUENCE [LARGE SCALE GENOMIC DNA]</scope>
    <source>
        <strain evidence="8 9">USS-CCA1</strain>
    </source>
</reference>
<feature type="transmembrane region" description="Helical" evidence="6">
    <location>
        <begin position="190"/>
        <end position="207"/>
    </location>
</feature>
<evidence type="ECO:0000256" key="4">
    <source>
        <dbReference type="PROSITE-ProRule" id="PRU00335"/>
    </source>
</evidence>
<evidence type="ECO:0000256" key="1">
    <source>
        <dbReference type="ARBA" id="ARBA00023015"/>
    </source>
</evidence>
<dbReference type="InterPro" id="IPR050109">
    <property type="entry name" value="HTH-type_TetR-like_transc_reg"/>
</dbReference>
<dbReference type="Pfam" id="PF00440">
    <property type="entry name" value="TetR_N"/>
    <property type="match status" value="1"/>
</dbReference>
<accession>A0ABW9QR05</accession>
<feature type="DNA-binding region" description="H-T-H motif" evidence="4">
    <location>
        <begin position="40"/>
        <end position="59"/>
    </location>
</feature>
<keyword evidence="1" id="KW-0805">Transcription regulation</keyword>
<proteinExistence type="predicted"/>
<comment type="caution">
    <text evidence="8">The sequence shown here is derived from an EMBL/GenBank/DDBJ whole genome shotgun (WGS) entry which is preliminary data.</text>
</comment>
<protein>
    <submittedName>
        <fullName evidence="8">TetR family transcriptional regulator</fullName>
    </submittedName>
</protein>
<evidence type="ECO:0000259" key="7">
    <source>
        <dbReference type="PROSITE" id="PS50977"/>
    </source>
</evidence>